<proteinExistence type="predicted"/>
<dbReference type="EMBL" id="OX459122">
    <property type="protein sequence ID" value="CAI9105146.1"/>
    <property type="molecule type" value="Genomic_DNA"/>
</dbReference>
<dbReference type="AlphaFoldDB" id="A0AAV1DBC5"/>
<accession>A0AAV1DBC5</accession>
<organism evidence="1 2">
    <name type="scientific">Oldenlandia corymbosa var. corymbosa</name>
    <dbReference type="NCBI Taxonomy" id="529605"/>
    <lineage>
        <taxon>Eukaryota</taxon>
        <taxon>Viridiplantae</taxon>
        <taxon>Streptophyta</taxon>
        <taxon>Embryophyta</taxon>
        <taxon>Tracheophyta</taxon>
        <taxon>Spermatophyta</taxon>
        <taxon>Magnoliopsida</taxon>
        <taxon>eudicotyledons</taxon>
        <taxon>Gunneridae</taxon>
        <taxon>Pentapetalae</taxon>
        <taxon>asterids</taxon>
        <taxon>lamiids</taxon>
        <taxon>Gentianales</taxon>
        <taxon>Rubiaceae</taxon>
        <taxon>Rubioideae</taxon>
        <taxon>Spermacoceae</taxon>
        <taxon>Hedyotis-Oldenlandia complex</taxon>
        <taxon>Oldenlandia</taxon>
    </lineage>
</organism>
<keyword evidence="2" id="KW-1185">Reference proteome</keyword>
<sequence>MANRLGFTQVNDLGKYLGVPLIHGRVRSATYGHILENLRARLSGLKPSSLTLGGRITIGGDNEARKLSGVGWEEACKPRDLGGLGLKKPLTMNKAFVMKLGWGLVDKLEALLVKAVRGKYGLPHQLGPNDLRKINGSSTFNSIRKVWKPMLQEMRWALHDGRTIRFWEDAWVMGFKPLRDLATRPIPRDQLAKPVAEFLNMDGQWAWPWFQSRLQCR</sequence>
<evidence type="ECO:0000313" key="1">
    <source>
        <dbReference type="EMBL" id="CAI9105146.1"/>
    </source>
</evidence>
<name>A0AAV1DBC5_OLDCO</name>
<dbReference type="Proteomes" id="UP001161247">
    <property type="component" value="Chromosome 5"/>
</dbReference>
<gene>
    <name evidence="1" type="ORF">OLC1_LOCUS13908</name>
</gene>
<reference evidence="1" key="1">
    <citation type="submission" date="2023-03" db="EMBL/GenBank/DDBJ databases">
        <authorList>
            <person name="Julca I."/>
        </authorList>
    </citation>
    <scope>NUCLEOTIDE SEQUENCE</scope>
</reference>
<dbReference type="PANTHER" id="PTHR33116">
    <property type="entry name" value="REVERSE TRANSCRIPTASE ZINC-BINDING DOMAIN-CONTAINING PROTEIN-RELATED-RELATED"/>
    <property type="match status" value="1"/>
</dbReference>
<evidence type="ECO:0000313" key="2">
    <source>
        <dbReference type="Proteomes" id="UP001161247"/>
    </source>
</evidence>
<dbReference type="PANTHER" id="PTHR33116:SF78">
    <property type="entry name" value="OS12G0587133 PROTEIN"/>
    <property type="match status" value="1"/>
</dbReference>
<protein>
    <submittedName>
        <fullName evidence="1">OLC1v1004005C1</fullName>
    </submittedName>
</protein>